<dbReference type="RefSeq" id="WP_154285854.1">
    <property type="nucleotide sequence ID" value="NZ_WKJI01000001.1"/>
</dbReference>
<dbReference type="Gene3D" id="3.50.50.60">
    <property type="entry name" value="FAD/NAD(P)-binding domain"/>
    <property type="match status" value="1"/>
</dbReference>
<dbReference type="InterPro" id="IPR002937">
    <property type="entry name" value="Amino_oxidase"/>
</dbReference>
<evidence type="ECO:0000313" key="2">
    <source>
        <dbReference type="EMBL" id="MRX45684.1"/>
    </source>
</evidence>
<organism evidence="2 3">
    <name type="scientific">Pedobacter puniceum</name>
    <dbReference type="NCBI Taxonomy" id="2666136"/>
    <lineage>
        <taxon>Bacteria</taxon>
        <taxon>Pseudomonadati</taxon>
        <taxon>Bacteroidota</taxon>
        <taxon>Sphingobacteriia</taxon>
        <taxon>Sphingobacteriales</taxon>
        <taxon>Sphingobacteriaceae</taxon>
        <taxon>Pedobacter</taxon>
    </lineage>
</organism>
<dbReference type="GO" id="GO:0050660">
    <property type="term" value="F:flavin adenine dinucleotide binding"/>
    <property type="evidence" value="ECO:0007669"/>
    <property type="project" value="TreeGrafter"/>
</dbReference>
<sequence>MYTILGAGLSGISASYHLGHEDCIVFEKNNYLGGHIYSEKINGFTWDEGPHVSFTKDEYVRELLADNVSQEFLEYPVEIANYYHGNWIPHPSQSNLFALPEKLRAECLSDFLKTRNQLNNAIPKNYEEWLKLAFGEKFYQEFSRAYTEKYWTVRPALLSTDWVGERVFYPNIEDVKNGAIGPLSNQTHYISKIRYPKKGGYFAYTNKLRVGLNVKLNKELTNISFKDKKLSFKDGSVHHYKKLISTIPLPFLIKKSDAPTEIKEVSEKLSCSSVLLINITANHKTLKSYNWMYVYDEDKLSTRINCTELLSPENAPIGKTGIQVEVYFSKYKPINQSFDTIAEKVMAELIEMGILKNKVTVIDYHTKWVKWANVIFDHERRDALNEILDYLNQYGLQRNEQDLLPMTDWTNYKAPKEADLYLAGRFAEWKYYWTDDCILRGKNI</sequence>
<dbReference type="GO" id="GO:0016491">
    <property type="term" value="F:oxidoreductase activity"/>
    <property type="evidence" value="ECO:0007669"/>
    <property type="project" value="InterPro"/>
</dbReference>
<accession>A0A7K0FI81</accession>
<comment type="caution">
    <text evidence="2">The sequence shown here is derived from an EMBL/GenBank/DDBJ whole genome shotgun (WGS) entry which is preliminary data.</text>
</comment>
<protein>
    <submittedName>
        <fullName evidence="2">NAD(P)-binding protein</fullName>
    </submittedName>
</protein>
<gene>
    <name evidence="2" type="ORF">GJJ64_00605</name>
</gene>
<dbReference type="InterPro" id="IPR036188">
    <property type="entry name" value="FAD/NAD-bd_sf"/>
</dbReference>
<dbReference type="AlphaFoldDB" id="A0A7K0FI81"/>
<dbReference type="PANTHER" id="PTHR21197:SF0">
    <property type="entry name" value="UDP-GALACTOPYRANOSE MUTASE"/>
    <property type="match status" value="1"/>
</dbReference>
<feature type="domain" description="Amine oxidase" evidence="1">
    <location>
        <begin position="9"/>
        <end position="442"/>
    </location>
</feature>
<dbReference type="EMBL" id="WKJI01000001">
    <property type="protein sequence ID" value="MRX45684.1"/>
    <property type="molecule type" value="Genomic_DNA"/>
</dbReference>
<dbReference type="PANTHER" id="PTHR21197">
    <property type="entry name" value="UDP-GALACTOPYRANOSE MUTASE"/>
    <property type="match status" value="1"/>
</dbReference>
<name>A0A7K0FI81_9SPHI</name>
<evidence type="ECO:0000313" key="3">
    <source>
        <dbReference type="Proteomes" id="UP000462931"/>
    </source>
</evidence>
<dbReference type="GO" id="GO:0008767">
    <property type="term" value="F:UDP-galactopyranose mutase activity"/>
    <property type="evidence" value="ECO:0007669"/>
    <property type="project" value="TreeGrafter"/>
</dbReference>
<dbReference type="GO" id="GO:0005829">
    <property type="term" value="C:cytosol"/>
    <property type="evidence" value="ECO:0007669"/>
    <property type="project" value="TreeGrafter"/>
</dbReference>
<dbReference type="SUPFAM" id="SSF51905">
    <property type="entry name" value="FAD/NAD(P)-binding domain"/>
    <property type="match status" value="1"/>
</dbReference>
<keyword evidence="3" id="KW-1185">Reference proteome</keyword>
<evidence type="ECO:0000259" key="1">
    <source>
        <dbReference type="Pfam" id="PF01593"/>
    </source>
</evidence>
<proteinExistence type="predicted"/>
<dbReference type="Proteomes" id="UP000462931">
    <property type="component" value="Unassembled WGS sequence"/>
</dbReference>
<reference evidence="2 3" key="1">
    <citation type="submission" date="2019-11" db="EMBL/GenBank/DDBJ databases">
        <authorList>
            <person name="Cheng Q."/>
            <person name="Yang Z."/>
        </authorList>
    </citation>
    <scope>NUCLEOTIDE SEQUENCE [LARGE SCALE GENOMIC DNA]</scope>
    <source>
        <strain evidence="2 3">HX-22-1</strain>
    </source>
</reference>
<dbReference type="Pfam" id="PF01593">
    <property type="entry name" value="Amino_oxidase"/>
    <property type="match status" value="1"/>
</dbReference>